<evidence type="ECO:0000256" key="1">
    <source>
        <dbReference type="ARBA" id="ARBA00005947"/>
    </source>
</evidence>
<evidence type="ECO:0000313" key="3">
    <source>
        <dbReference type="EMBL" id="QTA87680.1"/>
    </source>
</evidence>
<dbReference type="GO" id="GO:0040029">
    <property type="term" value="P:epigenetic regulation of gene expression"/>
    <property type="evidence" value="ECO:0007669"/>
    <property type="project" value="TreeGrafter"/>
</dbReference>
<evidence type="ECO:0000259" key="2">
    <source>
        <dbReference type="Pfam" id="PF00850"/>
    </source>
</evidence>
<sequence length="439" mass="49612">MLTAKKKTGLVFFPAFDWAISPTHPEREERLLYTQDQVFEEGLFDIEGITELKPDLVRVQDVERVHFCVPDVWNVTTESHFISAGGAKTTGMAVLEKEIDRGFALVRPPGHHAMRVVHGARGFCNVNIEAIMIEFLRAAYNIGKVAIVDTDCHHGDGTQDIYWHDPNTLFISIHQDGRTLYPGSGFRNELGGPNAAGTTVNIPLPPNTSEEGFLYAIKNIVLPILDDFKPDIIINSAGQDNHYSDPITNMNFSAQGYAELTSLLKPDIAVLEGGYSIEGALPYVNLGIILAMAGLDYGKVKEPKYNADRIRQTQDVTRYIEKTAEKVLTMWQQREQIKEELQGIKKFDERPRRIFYDTDNIIETQKETVRICHDCGGTIRIDSSTDQGYHILGVHIPINACKDCRETGYQWYESADAKGFDMVFLQDRTEDKYLCRKFK</sequence>
<dbReference type="EMBL" id="CP061800">
    <property type="protein sequence ID" value="QTA87680.1"/>
    <property type="molecule type" value="Genomic_DNA"/>
</dbReference>
<dbReference type="Pfam" id="PF00850">
    <property type="entry name" value="Hist_deacetyl"/>
    <property type="match status" value="1"/>
</dbReference>
<reference evidence="3" key="1">
    <citation type="journal article" date="2021" name="Microb. Physiol.">
        <title>Proteogenomic Insights into the Physiology of Marine, Sulfate-Reducing, Filamentous Desulfonema limicola and Desulfonema magnum.</title>
        <authorList>
            <person name="Schnaars V."/>
            <person name="Wohlbrand L."/>
            <person name="Scheve S."/>
            <person name="Hinrichs C."/>
            <person name="Reinhardt R."/>
            <person name="Rabus R."/>
        </authorList>
    </citation>
    <scope>NUCLEOTIDE SEQUENCE</scope>
    <source>
        <strain evidence="3">4be13</strain>
    </source>
</reference>
<dbReference type="InterPro" id="IPR037138">
    <property type="entry name" value="His_deacetylse_dom_sf"/>
</dbReference>
<dbReference type="KEGG" id="dmm:dnm_037140"/>
<dbReference type="Gene3D" id="3.40.800.20">
    <property type="entry name" value="Histone deacetylase domain"/>
    <property type="match status" value="1"/>
</dbReference>
<dbReference type="CDD" id="cd09992">
    <property type="entry name" value="HDAC_classII"/>
    <property type="match status" value="1"/>
</dbReference>
<proteinExistence type="inferred from homology"/>
<dbReference type="InterPro" id="IPR000286">
    <property type="entry name" value="HDACs"/>
</dbReference>
<feature type="domain" description="Histone deacetylase" evidence="2">
    <location>
        <begin position="79"/>
        <end position="278"/>
    </location>
</feature>
<evidence type="ECO:0000313" key="4">
    <source>
        <dbReference type="Proteomes" id="UP000663722"/>
    </source>
</evidence>
<accession>A0A975BLM8</accession>
<dbReference type="AlphaFoldDB" id="A0A975BLM8"/>
<dbReference type="RefSeq" id="WP_207682777.1">
    <property type="nucleotide sequence ID" value="NZ_CP061800.1"/>
</dbReference>
<dbReference type="SUPFAM" id="SSF52768">
    <property type="entry name" value="Arginase/deacetylase"/>
    <property type="match status" value="1"/>
</dbReference>
<dbReference type="InterPro" id="IPR023801">
    <property type="entry name" value="His_deacetylse_dom"/>
</dbReference>
<organism evidence="3 4">
    <name type="scientific">Desulfonema magnum</name>
    <dbReference type="NCBI Taxonomy" id="45655"/>
    <lineage>
        <taxon>Bacteria</taxon>
        <taxon>Pseudomonadati</taxon>
        <taxon>Thermodesulfobacteriota</taxon>
        <taxon>Desulfobacteria</taxon>
        <taxon>Desulfobacterales</taxon>
        <taxon>Desulfococcaceae</taxon>
        <taxon>Desulfonema</taxon>
    </lineage>
</organism>
<dbReference type="GO" id="GO:0004407">
    <property type="term" value="F:histone deacetylase activity"/>
    <property type="evidence" value="ECO:0007669"/>
    <property type="project" value="TreeGrafter"/>
</dbReference>
<gene>
    <name evidence="3" type="ORF">dnm_037140</name>
</gene>
<dbReference type="Proteomes" id="UP000663722">
    <property type="component" value="Chromosome"/>
</dbReference>
<dbReference type="PANTHER" id="PTHR10625">
    <property type="entry name" value="HISTONE DEACETYLASE HDAC1-RELATED"/>
    <property type="match status" value="1"/>
</dbReference>
<name>A0A975BLM8_9BACT</name>
<dbReference type="PRINTS" id="PR01270">
    <property type="entry name" value="HDASUPER"/>
</dbReference>
<dbReference type="PANTHER" id="PTHR10625:SF10">
    <property type="entry name" value="HISTONE DEACETYLASE HDAC1"/>
    <property type="match status" value="1"/>
</dbReference>
<protein>
    <submittedName>
        <fullName evidence="3">Histone deacetylase domain-containing protein</fullName>
    </submittedName>
</protein>
<keyword evidence="4" id="KW-1185">Reference proteome</keyword>
<comment type="similarity">
    <text evidence="1">Belongs to the histone deacetylase family.</text>
</comment>
<dbReference type="InterPro" id="IPR023696">
    <property type="entry name" value="Ureohydrolase_dom_sf"/>
</dbReference>